<dbReference type="PANTHER" id="PTHR43563:SF1">
    <property type="entry name" value="AMINE OXIDASE [FLAVIN-CONTAINING] B"/>
    <property type="match status" value="1"/>
</dbReference>
<sequence>MIIQRLFAVLYMLAGLAKAFPELESVAETLKLAAIANQGTWYQGITFWLAEHGAAVNILVGAVLFGSGLVLMLNPLWTTLVIYGQLLMMAIFVTLLHHSQPQVIFLDALFALAAFYMLHVQYRRKPQPRTFPTRAFSTPVTLPAPPTSPPLEDEYDVVIIGGGVSGLTAATELTHKRVLVLEKSPTFGGNARYNTVSTLKFPIAGVCFQQPQPDSSMMRLLKKVGLDQAYKSNEKDTLVFFDTFLLLRCLGEVTLGFLKYPAYLLKLSVWGLTGQLFLHAIIGKPYVVAAKQLGDPIFAELYTFLDKFSPRSKHYPSLPWTPDSAWSHEHMALLDNLSLHDYLFEPDKLGPLPEHLQPPRKLGKLVENAVATTLRVECLDIHDVSAYVGLHFLVGYLRGNLVTLPGGNGGISAGLYDYLSGHDTIRLQSHAQLQAITPQPNGTLIEVIVNGELSRVMARQVIWAAPKTELASWLPALPAEQLAALEQIRHEDYYLANVLLEKPLLSHSFGGYLIEPDAANEPYSWCKAGTCLVANWMDNQAGADVGVLTLLKPTTRSERQDRTAKNEFVALQQQTYVEIAKVLRNLGIPASMIEDIHIWYWPAGLVTSVVGQQAQGVFNLARQPFKNIHFANQDSVGIGNIESAVSAGLEAATAVKAALAQEFPPIDFAANLEMSS</sequence>
<name>A0A7T2WCH1_SERPL</name>
<dbReference type="SUPFAM" id="SSF51905">
    <property type="entry name" value="FAD/NAD(P)-binding domain"/>
    <property type="match status" value="1"/>
</dbReference>
<feature type="transmembrane region" description="Helical" evidence="1">
    <location>
        <begin position="80"/>
        <end position="97"/>
    </location>
</feature>
<evidence type="ECO:0000256" key="1">
    <source>
        <dbReference type="SAM" id="Phobius"/>
    </source>
</evidence>
<accession>A0A7T2WCH1</accession>
<feature type="transmembrane region" description="Helical" evidence="1">
    <location>
        <begin position="103"/>
        <end position="120"/>
    </location>
</feature>
<dbReference type="Gene3D" id="1.10.405.10">
    <property type="entry name" value="Guanine Nucleotide Dissociation Inhibitor, domain 1"/>
    <property type="match status" value="1"/>
</dbReference>
<dbReference type="Pfam" id="PF13450">
    <property type="entry name" value="NAD_binding_8"/>
    <property type="match status" value="1"/>
</dbReference>
<dbReference type="PANTHER" id="PTHR43563">
    <property type="entry name" value="AMINE OXIDASE"/>
    <property type="match status" value="1"/>
</dbReference>
<dbReference type="Pfam" id="PF19507">
    <property type="entry name" value="DUF6041"/>
    <property type="match status" value="1"/>
</dbReference>
<dbReference type="InterPro" id="IPR050703">
    <property type="entry name" value="Flavin_MAO"/>
</dbReference>
<keyword evidence="1" id="KW-0812">Transmembrane</keyword>
<organism evidence="2 3">
    <name type="scientific">Serratia plymuthica</name>
    <dbReference type="NCBI Taxonomy" id="82996"/>
    <lineage>
        <taxon>Bacteria</taxon>
        <taxon>Pseudomonadati</taxon>
        <taxon>Pseudomonadota</taxon>
        <taxon>Gammaproteobacteria</taxon>
        <taxon>Enterobacterales</taxon>
        <taxon>Yersiniaceae</taxon>
        <taxon>Serratia</taxon>
    </lineage>
</organism>
<dbReference type="Proteomes" id="UP000594967">
    <property type="component" value="Chromosome"/>
</dbReference>
<protein>
    <submittedName>
        <fullName evidence="2">FAD-dependent oxidoreductase</fullName>
    </submittedName>
</protein>
<reference evidence="2 3" key="1">
    <citation type="submission" date="2020-12" db="EMBL/GenBank/DDBJ databases">
        <title>FDA dAtabase for Regulatory Grade micrObial Sequences (FDA-ARGOS): Supporting development and validation of Infectious Disease Dx tests.</title>
        <authorList>
            <person name="Sproer C."/>
            <person name="Gronow S."/>
            <person name="Severitt S."/>
            <person name="Schroder I."/>
            <person name="Tallon L."/>
            <person name="Sadzewicz L."/>
            <person name="Zhao X."/>
            <person name="Boylan J."/>
            <person name="Ott S."/>
            <person name="Bowen H."/>
            <person name="Vavikolanu K."/>
            <person name="Mehta A."/>
            <person name="Aluvathingal J."/>
            <person name="Nadendla S."/>
            <person name="Lowell S."/>
            <person name="Myers T."/>
            <person name="Yan Y."/>
            <person name="Sichtig H."/>
        </authorList>
    </citation>
    <scope>NUCLEOTIDE SEQUENCE [LARGE SCALE GENOMIC DNA]</scope>
    <source>
        <strain evidence="2 3">FDAARGOS_907</strain>
    </source>
</reference>
<keyword evidence="1" id="KW-0472">Membrane</keyword>
<dbReference type="EMBL" id="CP065673">
    <property type="protein sequence ID" value="QPS21463.1"/>
    <property type="molecule type" value="Genomic_DNA"/>
</dbReference>
<evidence type="ECO:0000313" key="2">
    <source>
        <dbReference type="EMBL" id="QPS21463.1"/>
    </source>
</evidence>
<dbReference type="Gene3D" id="3.50.50.60">
    <property type="entry name" value="FAD/NAD(P)-binding domain"/>
    <property type="match status" value="2"/>
</dbReference>
<dbReference type="InterPro" id="IPR036188">
    <property type="entry name" value="FAD/NAD-bd_sf"/>
</dbReference>
<evidence type="ECO:0000313" key="3">
    <source>
        <dbReference type="Proteomes" id="UP000594967"/>
    </source>
</evidence>
<dbReference type="InterPro" id="IPR046104">
    <property type="entry name" value="DUF6041"/>
</dbReference>
<keyword evidence="1" id="KW-1133">Transmembrane helix</keyword>
<dbReference type="Gene3D" id="3.90.660.10">
    <property type="match status" value="1"/>
</dbReference>
<keyword evidence="3" id="KW-1185">Reference proteome</keyword>
<gene>
    <name evidence="2" type="ORF">I6G64_03305</name>
</gene>
<feature type="transmembrane region" description="Helical" evidence="1">
    <location>
        <begin position="54"/>
        <end position="73"/>
    </location>
</feature>
<dbReference type="RefSeq" id="WP_063199326.1">
    <property type="nucleotide sequence ID" value="NZ_CAMITG010000003.1"/>
</dbReference>
<proteinExistence type="predicted"/>